<organism evidence="1 2">
    <name type="scientific">Amycolatopsis pretoriensis</name>
    <dbReference type="NCBI Taxonomy" id="218821"/>
    <lineage>
        <taxon>Bacteria</taxon>
        <taxon>Bacillati</taxon>
        <taxon>Actinomycetota</taxon>
        <taxon>Actinomycetes</taxon>
        <taxon>Pseudonocardiales</taxon>
        <taxon>Pseudonocardiaceae</taxon>
        <taxon>Amycolatopsis</taxon>
    </lineage>
</organism>
<dbReference type="OrthoDB" id="4626621at2"/>
<evidence type="ECO:0000313" key="1">
    <source>
        <dbReference type="EMBL" id="SEF34484.1"/>
    </source>
</evidence>
<dbReference type="AlphaFoldDB" id="A0A1H5R8T6"/>
<dbReference type="RefSeq" id="WP_143051064.1">
    <property type="nucleotide sequence ID" value="NZ_FNUJ01000007.1"/>
</dbReference>
<name>A0A1H5R8T6_9PSEU</name>
<evidence type="ECO:0000313" key="2">
    <source>
        <dbReference type="Proteomes" id="UP000198878"/>
    </source>
</evidence>
<accession>A0A1H5R8T6</accession>
<dbReference type="Proteomes" id="UP000198878">
    <property type="component" value="Unassembled WGS sequence"/>
</dbReference>
<dbReference type="EMBL" id="FNUJ01000007">
    <property type="protein sequence ID" value="SEF34484.1"/>
    <property type="molecule type" value="Genomic_DNA"/>
</dbReference>
<keyword evidence="2" id="KW-1185">Reference proteome</keyword>
<protein>
    <submittedName>
        <fullName evidence="1">Uncharacterized protein</fullName>
    </submittedName>
</protein>
<gene>
    <name evidence="1" type="ORF">SAMN05421837_107409</name>
</gene>
<dbReference type="STRING" id="218821.SAMN05421837_107409"/>
<reference evidence="2" key="1">
    <citation type="submission" date="2016-10" db="EMBL/GenBank/DDBJ databases">
        <authorList>
            <person name="Varghese N."/>
            <person name="Submissions S."/>
        </authorList>
    </citation>
    <scope>NUCLEOTIDE SEQUENCE [LARGE SCALE GENOMIC DNA]</scope>
    <source>
        <strain evidence="2">DSM 44654</strain>
    </source>
</reference>
<proteinExistence type="predicted"/>
<sequence length="197" mass="21492">MPDHPRPLTRADFTYGYAEFDAGDTVRMGGDRLLPRRITAYITSAPDLPATMLTIEARDGVPVCTAVTVTAKDGGREVRAVDLRAIKLEDWIEAIVAEVAPTIVASDDDGRPIIVSPAPGTPDAQRLAVAAVRAARHGTRKTVTEDHLRTVAEVYNAADPRRGIKTVEERFGTSYRTAARWIAAARDKGFIPERDEK</sequence>